<dbReference type="CDD" id="cd00067">
    <property type="entry name" value="GAL4"/>
    <property type="match status" value="1"/>
</dbReference>
<dbReference type="STRING" id="857340.A0A086TAU2"/>
<evidence type="ECO:0000256" key="3">
    <source>
        <dbReference type="ARBA" id="ARBA00023242"/>
    </source>
</evidence>
<evidence type="ECO:0000256" key="1">
    <source>
        <dbReference type="ARBA" id="ARBA00004123"/>
    </source>
</evidence>
<dbReference type="Pfam" id="PF04082">
    <property type="entry name" value="Fungal_trans"/>
    <property type="match status" value="1"/>
</dbReference>
<feature type="compositionally biased region" description="Acidic residues" evidence="4">
    <location>
        <begin position="152"/>
        <end position="163"/>
    </location>
</feature>
<dbReference type="InterPro" id="IPR036864">
    <property type="entry name" value="Zn2-C6_fun-type_DNA-bd_sf"/>
</dbReference>
<dbReference type="GO" id="GO:0005634">
    <property type="term" value="C:nucleus"/>
    <property type="evidence" value="ECO:0007669"/>
    <property type="project" value="UniProtKB-SubCell"/>
</dbReference>
<dbReference type="SMART" id="SM00906">
    <property type="entry name" value="Fungal_trans"/>
    <property type="match status" value="1"/>
</dbReference>
<dbReference type="PROSITE" id="PS50048">
    <property type="entry name" value="ZN2_CY6_FUNGAL_2"/>
    <property type="match status" value="1"/>
</dbReference>
<keyword evidence="2" id="KW-0479">Metal-binding</keyword>
<evidence type="ECO:0000259" key="5">
    <source>
        <dbReference type="PROSITE" id="PS50048"/>
    </source>
</evidence>
<evidence type="ECO:0000313" key="7">
    <source>
        <dbReference type="Proteomes" id="UP000029964"/>
    </source>
</evidence>
<feature type="compositionally biased region" description="Polar residues" evidence="4">
    <location>
        <begin position="165"/>
        <end position="180"/>
    </location>
</feature>
<dbReference type="Proteomes" id="UP000029964">
    <property type="component" value="Unassembled WGS sequence"/>
</dbReference>
<dbReference type="InterPro" id="IPR001138">
    <property type="entry name" value="Zn2Cys6_DnaBD"/>
</dbReference>
<keyword evidence="7" id="KW-1185">Reference proteome</keyword>
<proteinExistence type="predicted"/>
<comment type="subcellular location">
    <subcellularLocation>
        <location evidence="1">Nucleus</location>
    </subcellularLocation>
</comment>
<name>A0A086TAU2_HAPC1</name>
<reference evidence="7" key="1">
    <citation type="journal article" date="2014" name="Genome Announc.">
        <title>Genome sequence and annotation of Acremonium chrysogenum, producer of the beta-lactam antibiotic cephalosporin C.</title>
        <authorList>
            <person name="Terfehr D."/>
            <person name="Dahlmann T.A."/>
            <person name="Specht T."/>
            <person name="Zadra I."/>
            <person name="Kuernsteiner H."/>
            <person name="Kueck U."/>
        </authorList>
    </citation>
    <scope>NUCLEOTIDE SEQUENCE [LARGE SCALE GENOMIC DNA]</scope>
    <source>
        <strain evidence="7">ATCC 11550 / CBS 779.69 / DSM 880 / IAM 14645 / JCM 23072 / IMI 49137</strain>
    </source>
</reference>
<dbReference type="CDD" id="cd12148">
    <property type="entry name" value="fungal_TF_MHR"/>
    <property type="match status" value="1"/>
</dbReference>
<dbReference type="InterPro" id="IPR050613">
    <property type="entry name" value="Sec_Metabolite_Reg"/>
</dbReference>
<dbReference type="HOGENOM" id="CLU_004083_8_0_1"/>
<keyword evidence="3" id="KW-0539">Nucleus</keyword>
<feature type="region of interest" description="Disordered" evidence="4">
    <location>
        <begin position="617"/>
        <end position="698"/>
    </location>
</feature>
<accession>A0A086TAU2</accession>
<dbReference type="PANTHER" id="PTHR31001">
    <property type="entry name" value="UNCHARACTERIZED TRANSCRIPTIONAL REGULATORY PROTEIN"/>
    <property type="match status" value="1"/>
</dbReference>
<dbReference type="OrthoDB" id="435881at2759"/>
<dbReference type="SMART" id="SM00066">
    <property type="entry name" value="GAL4"/>
    <property type="match status" value="1"/>
</dbReference>
<evidence type="ECO:0000256" key="4">
    <source>
        <dbReference type="SAM" id="MobiDB-lite"/>
    </source>
</evidence>
<dbReference type="InterPro" id="IPR007219">
    <property type="entry name" value="XnlR_reg_dom"/>
</dbReference>
<dbReference type="Gene3D" id="4.10.240.10">
    <property type="entry name" value="Zn(2)-C6 fungal-type DNA-binding domain"/>
    <property type="match status" value="1"/>
</dbReference>
<dbReference type="GO" id="GO:0003677">
    <property type="term" value="F:DNA binding"/>
    <property type="evidence" value="ECO:0007669"/>
    <property type="project" value="InterPro"/>
</dbReference>
<dbReference type="Pfam" id="PF00172">
    <property type="entry name" value="Zn_clus"/>
    <property type="match status" value="1"/>
</dbReference>
<gene>
    <name evidence="6" type="ORF">ACRE_027320</name>
</gene>
<evidence type="ECO:0000313" key="6">
    <source>
        <dbReference type="EMBL" id="KFH46474.1"/>
    </source>
</evidence>
<feature type="region of interest" description="Disordered" evidence="4">
    <location>
        <begin position="152"/>
        <end position="183"/>
    </location>
</feature>
<dbReference type="AlphaFoldDB" id="A0A086TAU2"/>
<dbReference type="PROSITE" id="PS00463">
    <property type="entry name" value="ZN2_CY6_FUNGAL_1"/>
    <property type="match status" value="1"/>
</dbReference>
<protein>
    <recommendedName>
        <fullName evidence="5">Zn(2)-C6 fungal-type domain-containing protein</fullName>
    </recommendedName>
</protein>
<evidence type="ECO:0000256" key="2">
    <source>
        <dbReference type="ARBA" id="ARBA00022723"/>
    </source>
</evidence>
<feature type="compositionally biased region" description="Basic and acidic residues" evidence="4">
    <location>
        <begin position="96"/>
        <end position="112"/>
    </location>
</feature>
<feature type="region of interest" description="Disordered" evidence="4">
    <location>
        <begin position="82"/>
        <end position="124"/>
    </location>
</feature>
<dbReference type="PANTHER" id="PTHR31001:SF50">
    <property type="entry name" value="ZN(II)2CYS6 TRANSCRIPTION FACTOR (EUROFUNG)"/>
    <property type="match status" value="1"/>
</dbReference>
<organism evidence="6 7">
    <name type="scientific">Hapsidospora chrysogenum (strain ATCC 11550 / CBS 779.69 / DSM 880 / IAM 14645 / JCM 23072 / IMI 49137)</name>
    <name type="common">Acremonium chrysogenum</name>
    <dbReference type="NCBI Taxonomy" id="857340"/>
    <lineage>
        <taxon>Eukaryota</taxon>
        <taxon>Fungi</taxon>
        <taxon>Dikarya</taxon>
        <taxon>Ascomycota</taxon>
        <taxon>Pezizomycotina</taxon>
        <taxon>Sordariomycetes</taxon>
        <taxon>Hypocreomycetidae</taxon>
        <taxon>Hypocreales</taxon>
        <taxon>Bionectriaceae</taxon>
        <taxon>Hapsidospora</taxon>
    </lineage>
</organism>
<feature type="domain" description="Zn(2)-C6 fungal-type" evidence="5">
    <location>
        <begin position="11"/>
        <end position="41"/>
    </location>
</feature>
<feature type="compositionally biased region" description="Low complexity" evidence="4">
    <location>
        <begin position="634"/>
        <end position="683"/>
    </location>
</feature>
<sequence>MIEGRPKQVLSCASCRQRKIKCDRVQPVCTQCSRAGVECIYPSRKPIRRVPRPRQSELLERISRLESIVGQADPDRLKELDSQAAVSASLGPRPKTRQDHGARAATQEERSTPSDSTGRNPSKETSLRYLSDEFWYHLCEEVDGIKQVLDQPSEDEEDDDDNDNGQQDSASPESQYTAFQSPGEPSPGFVFGNRWYHERHQPSHPPADMVLRLWAIYVRNVDPLIKILHRPTLERDIQTIVRSGKGHQIPPAQNALLFSIYLAAVTTLSEEEALQQLGGGRAALFSRFRIGAERALAAADYLNSSSLVTLQAATIYVTMVRSFSTHRACWVLTSMIVRLGQALNLHRDGDGSRFSPFEAEMRRRLWYFICTLDIRGAEDRGSDAILTPTSYNTILPTNIDDDDFGPDSAGPLTPKPTPADNVICICIARCSIFGYITHPHARDSAGDDAQGPLHTEDQLLQVVRTLEDDFIHGADPSHLNSRYASEVARMVILKLWLIVQYPFSAQPTVTPLRASRETMLRTAVSVMELSDRMSGYPPWKGRFDWWTHCYVQWHPLAVALAELCIQTEGELVERAWRVVERVFPLWSYTVADSARGPLWRPIRKLYKKAKEARTAGSIKGLAINDDPATSTSTQRQQQQRQQQQRQQQQRQQQQRQQQQRQQQRRQQQQRQQQQRQQQQRQQQASTSTPDVLPPSEPVAQVIMDGPCATYSEPFDSMSMDPSYLFQYPTELANVNIDPSLGYNMPVDMAPWNEFLNDTQIDYSPGNSE</sequence>
<dbReference type="EMBL" id="JPKY01000019">
    <property type="protein sequence ID" value="KFH46474.1"/>
    <property type="molecule type" value="Genomic_DNA"/>
</dbReference>
<dbReference type="GO" id="GO:0008270">
    <property type="term" value="F:zinc ion binding"/>
    <property type="evidence" value="ECO:0007669"/>
    <property type="project" value="InterPro"/>
</dbReference>
<comment type="caution">
    <text evidence="6">The sequence shown here is derived from an EMBL/GenBank/DDBJ whole genome shotgun (WGS) entry which is preliminary data.</text>
</comment>
<dbReference type="GO" id="GO:0000981">
    <property type="term" value="F:DNA-binding transcription factor activity, RNA polymerase II-specific"/>
    <property type="evidence" value="ECO:0007669"/>
    <property type="project" value="InterPro"/>
</dbReference>
<dbReference type="GO" id="GO:0006351">
    <property type="term" value="P:DNA-templated transcription"/>
    <property type="evidence" value="ECO:0007669"/>
    <property type="project" value="InterPro"/>
</dbReference>
<dbReference type="SUPFAM" id="SSF57701">
    <property type="entry name" value="Zn2/Cys6 DNA-binding domain"/>
    <property type="match status" value="1"/>
</dbReference>